<protein>
    <submittedName>
        <fullName evidence="1">Uncharacterized protein</fullName>
    </submittedName>
</protein>
<name>A0A5C5WKJ7_9BACT</name>
<accession>A0A5C5WKJ7</accession>
<dbReference type="AlphaFoldDB" id="A0A5C5WKJ7"/>
<keyword evidence="2" id="KW-1185">Reference proteome</keyword>
<sequence length="111" mass="12302">MSGDQTPVLVTPAEFTFKPAFFAELARQLKSRVKNPIDIDLVREPGTPLEWLGHWQLKRVATKATRMINASGVRVDCAAMLRRPQSKTLVVGCCDCGTALPPWAAKIELIR</sequence>
<proteinExistence type="predicted"/>
<evidence type="ECO:0000313" key="1">
    <source>
        <dbReference type="EMBL" id="TWT50551.1"/>
    </source>
</evidence>
<reference evidence="1 2" key="1">
    <citation type="submission" date="2019-02" db="EMBL/GenBank/DDBJ databases">
        <title>Deep-cultivation of Planctomycetes and their phenomic and genomic characterization uncovers novel biology.</title>
        <authorList>
            <person name="Wiegand S."/>
            <person name="Jogler M."/>
            <person name="Boedeker C."/>
            <person name="Pinto D."/>
            <person name="Vollmers J."/>
            <person name="Rivas-Marin E."/>
            <person name="Kohn T."/>
            <person name="Peeters S.H."/>
            <person name="Heuer A."/>
            <person name="Rast P."/>
            <person name="Oberbeckmann S."/>
            <person name="Bunk B."/>
            <person name="Jeske O."/>
            <person name="Meyerdierks A."/>
            <person name="Storesund J.E."/>
            <person name="Kallscheuer N."/>
            <person name="Luecker S."/>
            <person name="Lage O.M."/>
            <person name="Pohl T."/>
            <person name="Merkel B.J."/>
            <person name="Hornburger P."/>
            <person name="Mueller R.-W."/>
            <person name="Bruemmer F."/>
            <person name="Labrenz M."/>
            <person name="Spormann A.M."/>
            <person name="Op Den Camp H."/>
            <person name="Overmann J."/>
            <person name="Amann R."/>
            <person name="Jetten M.S.M."/>
            <person name="Mascher T."/>
            <person name="Medema M.H."/>
            <person name="Devos D.P."/>
            <person name="Kaster A.-K."/>
            <person name="Ovreas L."/>
            <person name="Rohde M."/>
            <person name="Galperin M.Y."/>
            <person name="Jogler C."/>
        </authorList>
    </citation>
    <scope>NUCLEOTIDE SEQUENCE [LARGE SCALE GENOMIC DNA]</scope>
    <source>
        <strain evidence="1 2">Pla22</strain>
    </source>
</reference>
<comment type="caution">
    <text evidence="1">The sequence shown here is derived from an EMBL/GenBank/DDBJ whole genome shotgun (WGS) entry which is preliminary data.</text>
</comment>
<gene>
    <name evidence="1" type="ORF">Pla22_32940</name>
</gene>
<evidence type="ECO:0000313" key="2">
    <source>
        <dbReference type="Proteomes" id="UP000316598"/>
    </source>
</evidence>
<organism evidence="1 2">
    <name type="scientific">Rubripirellula amarantea</name>
    <dbReference type="NCBI Taxonomy" id="2527999"/>
    <lineage>
        <taxon>Bacteria</taxon>
        <taxon>Pseudomonadati</taxon>
        <taxon>Planctomycetota</taxon>
        <taxon>Planctomycetia</taxon>
        <taxon>Pirellulales</taxon>
        <taxon>Pirellulaceae</taxon>
        <taxon>Rubripirellula</taxon>
    </lineage>
</organism>
<dbReference type="Proteomes" id="UP000316598">
    <property type="component" value="Unassembled WGS sequence"/>
</dbReference>
<dbReference type="EMBL" id="SJPI01000002">
    <property type="protein sequence ID" value="TWT50551.1"/>
    <property type="molecule type" value="Genomic_DNA"/>
</dbReference>